<evidence type="ECO:0000313" key="2">
    <source>
        <dbReference type="Proteomes" id="UP000176422"/>
    </source>
</evidence>
<dbReference type="AlphaFoldDB" id="A0A1F8DVQ1"/>
<proteinExistence type="predicted"/>
<comment type="caution">
    <text evidence="1">The sequence shown here is derived from an EMBL/GenBank/DDBJ whole genome shotgun (WGS) entry which is preliminary data.</text>
</comment>
<name>A0A1F8DVQ1_9BACT</name>
<dbReference type="Proteomes" id="UP000176422">
    <property type="component" value="Unassembled WGS sequence"/>
</dbReference>
<protein>
    <submittedName>
        <fullName evidence="1">Uncharacterized protein</fullName>
    </submittedName>
</protein>
<dbReference type="EMBL" id="MGIT01000006">
    <property type="protein sequence ID" value="OGM92496.1"/>
    <property type="molecule type" value="Genomic_DNA"/>
</dbReference>
<accession>A0A1F8DVQ1</accession>
<sequence>MIAGEYARDTKNAPPNWVEIVHGCTVIKFIRQGHGVHASSRYSLKEGCEKASTYLPPKEFEECRRMARSLLHPFHRQIRARPHWMDELDD</sequence>
<organism evidence="1 2">
    <name type="scientific">Candidatus Wolfebacteria bacterium RIFOXYB1_FULL_54_12</name>
    <dbReference type="NCBI Taxonomy" id="1802559"/>
    <lineage>
        <taxon>Bacteria</taxon>
        <taxon>Candidatus Wolfeibacteriota</taxon>
    </lineage>
</organism>
<evidence type="ECO:0000313" key="1">
    <source>
        <dbReference type="EMBL" id="OGM92496.1"/>
    </source>
</evidence>
<gene>
    <name evidence="1" type="ORF">A2372_00420</name>
</gene>
<reference evidence="1 2" key="1">
    <citation type="journal article" date="2016" name="Nat. Commun.">
        <title>Thousands of microbial genomes shed light on interconnected biogeochemical processes in an aquifer system.</title>
        <authorList>
            <person name="Anantharaman K."/>
            <person name="Brown C.T."/>
            <person name="Hug L.A."/>
            <person name="Sharon I."/>
            <person name="Castelle C.J."/>
            <person name="Probst A.J."/>
            <person name="Thomas B.C."/>
            <person name="Singh A."/>
            <person name="Wilkins M.J."/>
            <person name="Karaoz U."/>
            <person name="Brodie E.L."/>
            <person name="Williams K.H."/>
            <person name="Hubbard S.S."/>
            <person name="Banfield J.F."/>
        </authorList>
    </citation>
    <scope>NUCLEOTIDE SEQUENCE [LARGE SCALE GENOMIC DNA]</scope>
</reference>